<dbReference type="EMBL" id="JXYS01000137">
    <property type="protein sequence ID" value="KJF15618.1"/>
    <property type="molecule type" value="Genomic_DNA"/>
</dbReference>
<sequence length="224" mass="23924">MAKQSRSAHRISQNKNSFRQWIWWGIATVAMTIGVVSLVGTLPTRDPIKVVIAKAVAPRPQRVASKFATIPSARPVQLTIPAIGINTYVGTLGLQANHQVMVPTNSHTVGWFIYGPTPGQIGSSVILGHVDSYLGPGIFFNLKSLVAGDTITLVLADGTVTNFEVTKVVQYAKASFPDQLVYGSNGTRSLQLVTCGGTFDHATGSYESNIVVFSQLVSASLPKL</sequence>
<name>A0A0D8HCG2_9ACTN</name>
<feature type="transmembrane region" description="Helical" evidence="2">
    <location>
        <begin position="21"/>
        <end position="42"/>
    </location>
</feature>
<reference evidence="3 4" key="1">
    <citation type="submission" date="2015-01" db="EMBL/GenBank/DDBJ databases">
        <title>Draft genome of the acidophilic iron oxidizer Acidithrix ferrooxidans strain Py-F3.</title>
        <authorList>
            <person name="Poehlein A."/>
            <person name="Eisen S."/>
            <person name="Schloemann M."/>
            <person name="Johnson B.D."/>
            <person name="Daniel R."/>
            <person name="Muehling M."/>
        </authorList>
    </citation>
    <scope>NUCLEOTIDE SEQUENCE [LARGE SCALE GENOMIC DNA]</scope>
    <source>
        <strain evidence="3 4">Py-F3</strain>
    </source>
</reference>
<dbReference type="GO" id="GO:0016787">
    <property type="term" value="F:hydrolase activity"/>
    <property type="evidence" value="ECO:0007669"/>
    <property type="project" value="UniProtKB-KW"/>
</dbReference>
<dbReference type="RefSeq" id="WP_200891356.1">
    <property type="nucleotide sequence ID" value="NZ_JXYS01000137.1"/>
</dbReference>
<gene>
    <name evidence="3" type="ORF">AXFE_35420</name>
</gene>
<accession>A0A0D8HCG2</accession>
<evidence type="ECO:0000256" key="2">
    <source>
        <dbReference type="SAM" id="Phobius"/>
    </source>
</evidence>
<keyword evidence="2" id="KW-0472">Membrane</keyword>
<dbReference type="InterPro" id="IPR023365">
    <property type="entry name" value="Sortase_dom-sf"/>
</dbReference>
<dbReference type="AlphaFoldDB" id="A0A0D8HCG2"/>
<dbReference type="Proteomes" id="UP000032360">
    <property type="component" value="Unassembled WGS sequence"/>
</dbReference>
<keyword evidence="4" id="KW-1185">Reference proteome</keyword>
<dbReference type="Gene3D" id="2.40.260.10">
    <property type="entry name" value="Sortase"/>
    <property type="match status" value="1"/>
</dbReference>
<evidence type="ECO:0000313" key="4">
    <source>
        <dbReference type="Proteomes" id="UP000032360"/>
    </source>
</evidence>
<protein>
    <submittedName>
        <fullName evidence="3">Sortase family protein</fullName>
    </submittedName>
</protein>
<dbReference type="SUPFAM" id="SSF63817">
    <property type="entry name" value="Sortase"/>
    <property type="match status" value="1"/>
</dbReference>
<organism evidence="3 4">
    <name type="scientific">Acidithrix ferrooxidans</name>
    <dbReference type="NCBI Taxonomy" id="1280514"/>
    <lineage>
        <taxon>Bacteria</taxon>
        <taxon>Bacillati</taxon>
        <taxon>Actinomycetota</taxon>
        <taxon>Acidimicrobiia</taxon>
        <taxon>Acidimicrobiales</taxon>
        <taxon>Acidimicrobiaceae</taxon>
        <taxon>Acidithrix</taxon>
    </lineage>
</organism>
<keyword evidence="2" id="KW-1133">Transmembrane helix</keyword>
<proteinExistence type="predicted"/>
<keyword evidence="2" id="KW-0812">Transmembrane</keyword>
<evidence type="ECO:0000256" key="1">
    <source>
        <dbReference type="ARBA" id="ARBA00022801"/>
    </source>
</evidence>
<dbReference type="InterPro" id="IPR042001">
    <property type="entry name" value="Sortase_F"/>
</dbReference>
<dbReference type="CDD" id="cd05829">
    <property type="entry name" value="Sortase_F"/>
    <property type="match status" value="1"/>
</dbReference>
<dbReference type="InterPro" id="IPR005754">
    <property type="entry name" value="Sortase"/>
</dbReference>
<keyword evidence="1" id="KW-0378">Hydrolase</keyword>
<comment type="caution">
    <text evidence="3">The sequence shown here is derived from an EMBL/GenBank/DDBJ whole genome shotgun (WGS) entry which is preliminary data.</text>
</comment>
<evidence type="ECO:0000313" key="3">
    <source>
        <dbReference type="EMBL" id="KJF15618.1"/>
    </source>
</evidence>
<dbReference type="Pfam" id="PF04203">
    <property type="entry name" value="Sortase"/>
    <property type="match status" value="1"/>
</dbReference>
<dbReference type="STRING" id="1280514.AXFE_35420"/>